<evidence type="ECO:0000259" key="4">
    <source>
        <dbReference type="PROSITE" id="PS50075"/>
    </source>
</evidence>
<dbReference type="InterPro" id="IPR036736">
    <property type="entry name" value="ACP-like_sf"/>
</dbReference>
<dbReference type="InterPro" id="IPR011004">
    <property type="entry name" value="Trimer_LpxA-like_sf"/>
</dbReference>
<dbReference type="SMART" id="SM00823">
    <property type="entry name" value="PKS_PP"/>
    <property type="match status" value="1"/>
</dbReference>
<dbReference type="InterPro" id="IPR020806">
    <property type="entry name" value="PKS_PP-bd"/>
</dbReference>
<dbReference type="PANTHER" id="PTHR43201">
    <property type="entry name" value="ACYL-COA SYNTHETASE"/>
    <property type="match status" value="1"/>
</dbReference>
<dbReference type="InterPro" id="IPR045851">
    <property type="entry name" value="AMP-bd_C_sf"/>
</dbReference>
<dbReference type="InterPro" id="IPR025110">
    <property type="entry name" value="AMP-bd_C"/>
</dbReference>
<dbReference type="Pfam" id="PF13193">
    <property type="entry name" value="AMP-binding_C"/>
    <property type="match status" value="1"/>
</dbReference>
<dbReference type="SUPFAM" id="SSF56801">
    <property type="entry name" value="Acetyl-CoA synthetase-like"/>
    <property type="match status" value="1"/>
</dbReference>
<dbReference type="Gene3D" id="2.160.10.10">
    <property type="entry name" value="Hexapeptide repeat proteins"/>
    <property type="match status" value="2"/>
</dbReference>
<keyword evidence="1" id="KW-0596">Phosphopantetheine</keyword>
<dbReference type="EMBL" id="CAKOGP040002513">
    <property type="protein sequence ID" value="CAJ1970404.1"/>
    <property type="molecule type" value="Genomic_DNA"/>
</dbReference>
<dbReference type="InterPro" id="IPR000873">
    <property type="entry name" value="AMP-dep_synth/lig_dom"/>
</dbReference>
<dbReference type="Pfam" id="PF00550">
    <property type="entry name" value="PP-binding"/>
    <property type="match status" value="1"/>
</dbReference>
<dbReference type="GO" id="GO:0006631">
    <property type="term" value="P:fatty acid metabolic process"/>
    <property type="evidence" value="ECO:0007669"/>
    <property type="project" value="TreeGrafter"/>
</dbReference>
<dbReference type="GO" id="GO:0031177">
    <property type="term" value="F:phosphopantetheine binding"/>
    <property type="evidence" value="ECO:0007669"/>
    <property type="project" value="InterPro"/>
</dbReference>
<feature type="transmembrane region" description="Helical" evidence="3">
    <location>
        <begin position="888"/>
        <end position="913"/>
    </location>
</feature>
<evidence type="ECO:0000256" key="3">
    <source>
        <dbReference type="SAM" id="Phobius"/>
    </source>
</evidence>
<dbReference type="Gene3D" id="3.30.300.30">
    <property type="match status" value="1"/>
</dbReference>
<feature type="domain" description="Carrier" evidence="4">
    <location>
        <begin position="722"/>
        <end position="798"/>
    </location>
</feature>
<dbReference type="SUPFAM" id="SSF51161">
    <property type="entry name" value="Trimeric LpxA-like enzymes"/>
    <property type="match status" value="3"/>
</dbReference>
<dbReference type="InterPro" id="IPR009081">
    <property type="entry name" value="PP-bd_ACP"/>
</dbReference>
<dbReference type="SUPFAM" id="SSF47336">
    <property type="entry name" value="ACP-like"/>
    <property type="match status" value="1"/>
</dbReference>
<keyword evidence="3" id="KW-1133">Transmembrane helix</keyword>
<dbReference type="InterPro" id="IPR042099">
    <property type="entry name" value="ANL_N_sf"/>
</dbReference>
<evidence type="ECO:0000256" key="1">
    <source>
        <dbReference type="ARBA" id="ARBA00022450"/>
    </source>
</evidence>
<name>A0AAD2JPU5_9STRA</name>
<dbReference type="GO" id="GO:0031956">
    <property type="term" value="F:medium-chain fatty acid-CoA ligase activity"/>
    <property type="evidence" value="ECO:0007669"/>
    <property type="project" value="TreeGrafter"/>
</dbReference>
<evidence type="ECO:0000313" key="6">
    <source>
        <dbReference type="Proteomes" id="UP001295423"/>
    </source>
</evidence>
<dbReference type="Gene3D" id="1.10.1200.10">
    <property type="entry name" value="ACP-like"/>
    <property type="match status" value="1"/>
</dbReference>
<reference evidence="5" key="1">
    <citation type="submission" date="2023-08" db="EMBL/GenBank/DDBJ databases">
        <authorList>
            <person name="Audoor S."/>
            <person name="Bilcke G."/>
        </authorList>
    </citation>
    <scope>NUCLEOTIDE SEQUENCE</scope>
</reference>
<protein>
    <recommendedName>
        <fullName evidence="4">Carrier domain-containing protein</fullName>
    </recommendedName>
</protein>
<sequence length="1637" mass="182099">MKVMESEAMISIGSNKHETGKEAPIVAACRHLLKPNGSIIGDEVAKAILPRFPDLCSALPADSFPHHQALLGTGDTHRAPLTQSRVRQFILSEFGPQLHQLGYGSGDRIALVLPNGPELALAILSISHWASCLPLNANGAPSELKKDLEAANTSLIIGIAGVESRAIQDIAQHLGIPFCGLKPSSTETAIFRIETDRFQREQTGRKEQENGYRGHLLPNDHQSEVLVLFTSGTTGNKKLVPHRLGDMLIAAACIAVSWNLTPEDVNCNLMPLFHVGGIVRQVFAPILSAGSVICCPSFDPSIFWGLLLQSDNASSNGIRTKFSWYYAAPTMHQILLETMPAALELAKARYPLLQPQLRMIANAAGGLLPSLAEELRQAFGGANVLPSYGMTECMPISSPPSNYELTKPGTSGVAVGPQVGIFNANEEKLSPGKEGSICVRGRPCFHGYGDRPQGEGFHDGWFNTGDLGYLDAEGYLYITGRSKEVINRGGEIISPMEIEEEVLFHPSVSACAAFSTKHNVLQETVGIVVVTSPNSKRIDLETLQDFLQSRLAPAKWPQLLVFMDALPKSHTNKLLRVKLGERLGVPEMNDGMQPIERTFDARCPSQGTPITTPIQCAQVTVDTALIERALLNDLGVDSSGHQLLVTKHPHRNGSIVVHVHNLNPHDVIKIANESLHAYQRPSHICSHEDKTIMLRRDSCEKIVPKPTDSVDCLQMTLKHAAAGSDPVLEKLRGIVQDLVDHDHLPSPETSFFRLGGTSLIASQLASRIRKQFQVSFSGADIFQYSTCLAMAMKIKSEKEESSRNQSPFNKPSQRHKAGTAFAVKNSRGGLQEVTFDATKLLPRKNTLKTLFQLVPGFFVFPWLQFTRAFLFFALLFEVLKDLPVERNVIRFIITVAVFHLLWSVFTPLIFVLIKWTVIGKYKSGRYPFYSVYYLRWWFVDVCRKIIGRGIWGTSNFLLIRYYRMLGANIAADARIAVEAEIAEFDLITIGHDASIEYSTLRGFGVDNGAMQLGPVRIGTSASVGIRSVVAPFTEVPNGAHVAPATSSYDITYNSDRHLEYNRYSARPPCWALQTFVGSPIKLFVDIFSHLPEMYIIFVMMKALRFRYRLELGEFSFETIGDLLEWLCDPVRLPYFLAIRIARTTLAPFLYMLAALFVKYVLIGKFCEGPRDPSSEWDRMRVWLAESLFSHSHVQAVADLLGRHYNLTSAFYRLLGAKVGKRVFWPGTQPLCSGIYDLLEIGDDVVFGSRSTILSASSTAFEKVIFCAGANISDNTVVLPGSIIGKNVVLGSNTVCPHRRYLPPSSTWLGSQQGEPILLQYLLETDLIPQYSNDVKFSDIQMSGDSTTLRPFGRAVYLQQAKFFVCPGWMMSMLHIVYEASLTCFHAMPLVGTIYVSVDILYGWERSDRDYEQEISLLHLYGTMLVIFCILHCARILIGLSFEISAKWFFLGRRKMGRYNWDESTYNQNWEFYQLATKIRKVQSRSMLDFIAGTPFIDWYFRALGGSVGRNCCLYPSGGDPYMPEPDLVSIGDCVTVDMASIVCHLNTKGNFELVPIHLESFTTLRARSRVQQGVHMESNAMILEKSLALTGEVIESRSIWQGSPAESIAEYDEQTESERTDETLSLLHRSDTYGTLI</sequence>
<dbReference type="Proteomes" id="UP001295423">
    <property type="component" value="Unassembled WGS sequence"/>
</dbReference>
<evidence type="ECO:0000256" key="2">
    <source>
        <dbReference type="ARBA" id="ARBA00022553"/>
    </source>
</evidence>
<gene>
    <name evidence="5" type="ORF">CYCCA115_LOCUS24422</name>
</gene>
<dbReference type="Pfam" id="PF00501">
    <property type="entry name" value="AMP-binding"/>
    <property type="match status" value="1"/>
</dbReference>
<accession>A0AAD2JPU5</accession>
<organism evidence="5 6">
    <name type="scientific">Cylindrotheca closterium</name>
    <dbReference type="NCBI Taxonomy" id="2856"/>
    <lineage>
        <taxon>Eukaryota</taxon>
        <taxon>Sar</taxon>
        <taxon>Stramenopiles</taxon>
        <taxon>Ochrophyta</taxon>
        <taxon>Bacillariophyta</taxon>
        <taxon>Bacillariophyceae</taxon>
        <taxon>Bacillariophycidae</taxon>
        <taxon>Bacillariales</taxon>
        <taxon>Bacillariaceae</taxon>
        <taxon>Cylindrotheca</taxon>
    </lineage>
</organism>
<dbReference type="PANTHER" id="PTHR43201:SF10">
    <property type="entry name" value="CARRIER DOMAIN-CONTAINING PROTEIN"/>
    <property type="match status" value="1"/>
</dbReference>
<keyword evidence="3" id="KW-0812">Transmembrane</keyword>
<dbReference type="Gene3D" id="3.40.50.12780">
    <property type="entry name" value="N-terminal domain of ligase-like"/>
    <property type="match status" value="1"/>
</dbReference>
<keyword evidence="6" id="KW-1185">Reference proteome</keyword>
<evidence type="ECO:0000313" key="5">
    <source>
        <dbReference type="EMBL" id="CAJ1970404.1"/>
    </source>
</evidence>
<proteinExistence type="predicted"/>
<keyword evidence="3" id="KW-0472">Membrane</keyword>
<feature type="transmembrane region" description="Helical" evidence="3">
    <location>
        <begin position="1423"/>
        <end position="1449"/>
    </location>
</feature>
<comment type="caution">
    <text evidence="5">The sequence shown here is derived from an EMBL/GenBank/DDBJ whole genome shotgun (WGS) entry which is preliminary data.</text>
</comment>
<dbReference type="PROSITE" id="PS50075">
    <property type="entry name" value="CARRIER"/>
    <property type="match status" value="1"/>
</dbReference>
<keyword evidence="2" id="KW-0597">Phosphoprotein</keyword>
<feature type="transmembrane region" description="Helical" evidence="3">
    <location>
        <begin position="1379"/>
        <end position="1403"/>
    </location>
</feature>
<feature type="transmembrane region" description="Helical" evidence="3">
    <location>
        <begin position="853"/>
        <end position="876"/>
    </location>
</feature>